<name>K5W0N1_AGABU</name>
<protein>
    <submittedName>
        <fullName evidence="1">Uncharacterized protein</fullName>
    </submittedName>
</protein>
<evidence type="ECO:0000313" key="1">
    <source>
        <dbReference type="EMBL" id="EKM80354.1"/>
    </source>
</evidence>
<sequence length="68" mass="7954">MDLMYQLLEKRLVHESLRPVSVSKDRYPWENTDGIQLGAEDLTKSISRRLPDDFVQQDYSLEKETPTA</sequence>
<dbReference type="GeneID" id="18824034"/>
<keyword evidence="2" id="KW-1185">Reference proteome</keyword>
<gene>
    <name evidence="1" type="ORF">AGABI1DRAFT_113548</name>
</gene>
<dbReference type="Proteomes" id="UP000008493">
    <property type="component" value="Unassembled WGS sequence"/>
</dbReference>
<dbReference type="HOGENOM" id="CLU_2849139_0_0_1"/>
<organism evidence="1 2">
    <name type="scientific">Agaricus bisporus var. burnettii (strain JB137-S8 / ATCC MYA-4627 / FGSC 10392)</name>
    <name type="common">White button mushroom</name>
    <dbReference type="NCBI Taxonomy" id="597362"/>
    <lineage>
        <taxon>Eukaryota</taxon>
        <taxon>Fungi</taxon>
        <taxon>Dikarya</taxon>
        <taxon>Basidiomycota</taxon>
        <taxon>Agaricomycotina</taxon>
        <taxon>Agaricomycetes</taxon>
        <taxon>Agaricomycetidae</taxon>
        <taxon>Agaricales</taxon>
        <taxon>Agaricineae</taxon>
        <taxon>Agaricaceae</taxon>
        <taxon>Agaricus</taxon>
    </lineage>
</organism>
<proteinExistence type="predicted"/>
<evidence type="ECO:0000313" key="2">
    <source>
        <dbReference type="Proteomes" id="UP000008493"/>
    </source>
</evidence>
<dbReference type="KEGG" id="abp:AGABI1DRAFT113548"/>
<dbReference type="OMA" id="DRYPWEN"/>
<dbReference type="InParanoid" id="K5W0N1"/>
<reference evidence="2" key="1">
    <citation type="journal article" date="2012" name="Proc. Natl. Acad. Sci. U.S.A.">
        <title>Genome sequence of the button mushroom Agaricus bisporus reveals mechanisms governing adaptation to a humic-rich ecological niche.</title>
        <authorList>
            <person name="Morin E."/>
            <person name="Kohler A."/>
            <person name="Baker A.R."/>
            <person name="Foulongne-Oriol M."/>
            <person name="Lombard V."/>
            <person name="Nagy L.G."/>
            <person name="Ohm R.A."/>
            <person name="Patyshakuliyeva A."/>
            <person name="Brun A."/>
            <person name="Aerts A.L."/>
            <person name="Bailey A.M."/>
            <person name="Billette C."/>
            <person name="Coutinho P.M."/>
            <person name="Deakin G."/>
            <person name="Doddapaneni H."/>
            <person name="Floudas D."/>
            <person name="Grimwood J."/>
            <person name="Hilden K."/>
            <person name="Kuees U."/>
            <person name="LaButti K.M."/>
            <person name="Lapidus A."/>
            <person name="Lindquist E.A."/>
            <person name="Lucas S.M."/>
            <person name="Murat C."/>
            <person name="Riley R.W."/>
            <person name="Salamov A.A."/>
            <person name="Schmutz J."/>
            <person name="Subramanian V."/>
            <person name="Woesten H.A.B."/>
            <person name="Xu J."/>
            <person name="Eastwood D.C."/>
            <person name="Foster G.D."/>
            <person name="Sonnenberg A.S."/>
            <person name="Cullen D."/>
            <person name="de Vries R.P."/>
            <person name="Lundell T."/>
            <person name="Hibbett D.S."/>
            <person name="Henrissat B."/>
            <person name="Burton K.S."/>
            <person name="Kerrigan R.W."/>
            <person name="Challen M.P."/>
            <person name="Grigoriev I.V."/>
            <person name="Martin F."/>
        </authorList>
    </citation>
    <scope>NUCLEOTIDE SEQUENCE [LARGE SCALE GENOMIC DNA]</scope>
    <source>
        <strain evidence="2">JB137-S8 / ATCC MYA-4627 / FGSC 10392</strain>
    </source>
</reference>
<dbReference type="EMBL" id="JH971389">
    <property type="protein sequence ID" value="EKM80354.1"/>
    <property type="molecule type" value="Genomic_DNA"/>
</dbReference>
<dbReference type="RefSeq" id="XP_007329521.1">
    <property type="nucleotide sequence ID" value="XM_007329459.1"/>
</dbReference>
<accession>K5W0N1</accession>
<dbReference type="AlphaFoldDB" id="K5W0N1"/>